<organism evidence="4 5">
    <name type="scientific">Effrenium voratum</name>
    <dbReference type="NCBI Taxonomy" id="2562239"/>
    <lineage>
        <taxon>Eukaryota</taxon>
        <taxon>Sar</taxon>
        <taxon>Alveolata</taxon>
        <taxon>Dinophyceae</taxon>
        <taxon>Suessiales</taxon>
        <taxon>Symbiodiniaceae</taxon>
        <taxon>Effrenium</taxon>
    </lineage>
</organism>
<dbReference type="InterPro" id="IPR002110">
    <property type="entry name" value="Ankyrin_rpt"/>
</dbReference>
<name>A0AA36J7N2_9DINO</name>
<accession>A0AA36J7N2</accession>
<sequence length="354" mass="38579">MDRPPYEGQFTYNSDRDMVLNVIRKALTAKLRVLKARGKWDAYRFYVARYDTMLGQPCRQRSPEEFLKDFRLPGLNFQGKSRNLTPVACAALSGDAKMIAKLADMGHDVNRSVGPLPELYIFEAKTPLMLAVWLGYRNLAPVRALIKCRADVNAVTGFGNPLLGFCRSPQAVDCLVSQRAEVNQQVGSSYMSPLGLACCWDAPPELIACFLKHGADVNPKLNGLGSVHPLANLAISSSISPTCLSSAALLLDARADPNHQYTPRGVWRGRELLCRGVTALGGGAVPLIVHYFAESSTTPLGFACFFGGPELVDLLLARRADVARPNLRGTTPLQLARSPAVLEVLQLHLGTFSI</sequence>
<dbReference type="SUPFAM" id="SSF48403">
    <property type="entry name" value="Ankyrin repeat"/>
    <property type="match status" value="1"/>
</dbReference>
<dbReference type="InterPro" id="IPR036770">
    <property type="entry name" value="Ankyrin_rpt-contain_sf"/>
</dbReference>
<evidence type="ECO:0000313" key="4">
    <source>
        <dbReference type="EMBL" id="CAJ1400572.1"/>
    </source>
</evidence>
<dbReference type="PROSITE" id="PS50088">
    <property type="entry name" value="ANK_REPEAT"/>
    <property type="match status" value="1"/>
</dbReference>
<dbReference type="SMART" id="SM00248">
    <property type="entry name" value="ANK"/>
    <property type="match status" value="4"/>
</dbReference>
<evidence type="ECO:0000256" key="1">
    <source>
        <dbReference type="ARBA" id="ARBA00022737"/>
    </source>
</evidence>
<dbReference type="Pfam" id="PF00023">
    <property type="entry name" value="Ank"/>
    <property type="match status" value="1"/>
</dbReference>
<dbReference type="Proteomes" id="UP001178507">
    <property type="component" value="Unassembled WGS sequence"/>
</dbReference>
<gene>
    <name evidence="4" type="ORF">EVOR1521_LOCUS23888</name>
</gene>
<dbReference type="GO" id="GO:0005737">
    <property type="term" value="C:cytoplasm"/>
    <property type="evidence" value="ECO:0007669"/>
    <property type="project" value="TreeGrafter"/>
</dbReference>
<keyword evidence="5" id="KW-1185">Reference proteome</keyword>
<evidence type="ECO:0000256" key="3">
    <source>
        <dbReference type="PROSITE-ProRule" id="PRU00023"/>
    </source>
</evidence>
<dbReference type="PANTHER" id="PTHR24198">
    <property type="entry name" value="ANKYRIN REPEAT AND PROTEIN KINASE DOMAIN-CONTAINING PROTEIN"/>
    <property type="match status" value="1"/>
</dbReference>
<dbReference type="Gene3D" id="1.25.40.20">
    <property type="entry name" value="Ankyrin repeat-containing domain"/>
    <property type="match status" value="2"/>
</dbReference>
<keyword evidence="2 3" id="KW-0040">ANK repeat</keyword>
<proteinExistence type="predicted"/>
<feature type="repeat" description="ANK" evidence="3">
    <location>
        <begin position="123"/>
        <end position="157"/>
    </location>
</feature>
<reference evidence="4" key="1">
    <citation type="submission" date="2023-08" db="EMBL/GenBank/DDBJ databases">
        <authorList>
            <person name="Chen Y."/>
            <person name="Shah S."/>
            <person name="Dougan E. K."/>
            <person name="Thang M."/>
            <person name="Chan C."/>
        </authorList>
    </citation>
    <scope>NUCLEOTIDE SEQUENCE</scope>
</reference>
<comment type="caution">
    <text evidence="4">The sequence shown here is derived from an EMBL/GenBank/DDBJ whole genome shotgun (WGS) entry which is preliminary data.</text>
</comment>
<dbReference type="EMBL" id="CAUJNA010003377">
    <property type="protein sequence ID" value="CAJ1400572.1"/>
    <property type="molecule type" value="Genomic_DNA"/>
</dbReference>
<evidence type="ECO:0000256" key="2">
    <source>
        <dbReference type="ARBA" id="ARBA00023043"/>
    </source>
</evidence>
<dbReference type="PANTHER" id="PTHR24198:SF165">
    <property type="entry name" value="ANKYRIN REPEAT-CONTAINING PROTEIN-RELATED"/>
    <property type="match status" value="1"/>
</dbReference>
<evidence type="ECO:0000313" key="5">
    <source>
        <dbReference type="Proteomes" id="UP001178507"/>
    </source>
</evidence>
<dbReference type="AlphaFoldDB" id="A0AA36J7N2"/>
<keyword evidence="1" id="KW-0677">Repeat</keyword>
<protein>
    <submittedName>
        <fullName evidence="4">Uncharacterized protein</fullName>
    </submittedName>
</protein>